<evidence type="ECO:0000313" key="5">
    <source>
        <dbReference type="Proteomes" id="UP000241848"/>
    </source>
</evidence>
<dbReference type="InterPro" id="IPR057326">
    <property type="entry name" value="KR_dom"/>
</dbReference>
<gene>
    <name evidence="4" type="ORF">C7B45_11270</name>
</gene>
<dbReference type="GO" id="GO:0006633">
    <property type="term" value="P:fatty acid biosynthetic process"/>
    <property type="evidence" value="ECO:0007669"/>
    <property type="project" value="TreeGrafter"/>
</dbReference>
<evidence type="ECO:0000256" key="2">
    <source>
        <dbReference type="ARBA" id="ARBA00023002"/>
    </source>
</evidence>
<comment type="caution">
    <text evidence="4">The sequence shown here is derived from an EMBL/GenBank/DDBJ whole genome shotgun (WGS) entry which is preliminary data.</text>
</comment>
<dbReference type="EMBL" id="PXYV01000036">
    <property type="protein sequence ID" value="PSR21354.1"/>
    <property type="molecule type" value="Genomic_DNA"/>
</dbReference>
<dbReference type="FunFam" id="3.40.50.720:FF:000084">
    <property type="entry name" value="Short-chain dehydrogenase reductase"/>
    <property type="match status" value="1"/>
</dbReference>
<dbReference type="InterPro" id="IPR002347">
    <property type="entry name" value="SDR_fam"/>
</dbReference>
<proteinExistence type="inferred from homology"/>
<dbReference type="AlphaFoldDB" id="A0A2T2WGJ0"/>
<dbReference type="Gene3D" id="3.40.50.720">
    <property type="entry name" value="NAD(P)-binding Rossmann-like Domain"/>
    <property type="match status" value="1"/>
</dbReference>
<dbReference type="InterPro" id="IPR036291">
    <property type="entry name" value="NAD(P)-bd_dom_sf"/>
</dbReference>
<dbReference type="PRINTS" id="PR00080">
    <property type="entry name" value="SDRFAMILY"/>
</dbReference>
<dbReference type="PANTHER" id="PTHR42760">
    <property type="entry name" value="SHORT-CHAIN DEHYDROGENASES/REDUCTASES FAMILY MEMBER"/>
    <property type="match status" value="1"/>
</dbReference>
<organism evidence="4 5">
    <name type="scientific">Sulfobacillus acidophilus</name>
    <dbReference type="NCBI Taxonomy" id="53633"/>
    <lineage>
        <taxon>Bacteria</taxon>
        <taxon>Bacillati</taxon>
        <taxon>Bacillota</taxon>
        <taxon>Clostridia</taxon>
        <taxon>Eubacteriales</taxon>
        <taxon>Clostridiales Family XVII. Incertae Sedis</taxon>
        <taxon>Sulfobacillus</taxon>
    </lineage>
</organism>
<evidence type="ECO:0000313" key="4">
    <source>
        <dbReference type="EMBL" id="PSR21354.1"/>
    </source>
</evidence>
<dbReference type="Proteomes" id="UP000241848">
    <property type="component" value="Unassembled WGS sequence"/>
</dbReference>
<dbReference type="CDD" id="cd05233">
    <property type="entry name" value="SDR_c"/>
    <property type="match status" value="1"/>
</dbReference>
<keyword evidence="2" id="KW-0560">Oxidoreductase</keyword>
<dbReference type="PROSITE" id="PS00061">
    <property type="entry name" value="ADH_SHORT"/>
    <property type="match status" value="1"/>
</dbReference>
<dbReference type="GO" id="GO:0048038">
    <property type="term" value="F:quinone binding"/>
    <property type="evidence" value="ECO:0007669"/>
    <property type="project" value="TreeGrafter"/>
</dbReference>
<comment type="similarity">
    <text evidence="1">Belongs to the short-chain dehydrogenases/reductases (SDR) family.</text>
</comment>
<dbReference type="SMART" id="SM00822">
    <property type="entry name" value="PKS_KR"/>
    <property type="match status" value="1"/>
</dbReference>
<sequence length="259" mass="27147">MSIEISLEGQVALITGGASGIGHAAALRLGQAGARVVVMDRKAEADECLSDFATHHVDGRYIEADVTSAADAQRAVRYTIEQYGRLDVLFNNAGIIRRRTVLTLDESDWDLVMAVNVKSIYLMSKEAIPAMVQTAGGGSIINTASGWGVVAGTDAVAYCASKAAVINMTRAMALDHGRQNIRVNSISPGDTDTAMLRGEAAELGQPWNSFRQSAASRPLARIGEPRDIADAVVFLASSLSAWVTGSNVVVDGGGLAGTI</sequence>
<dbReference type="GO" id="GO:0008206">
    <property type="term" value="P:bile acid metabolic process"/>
    <property type="evidence" value="ECO:0007669"/>
    <property type="project" value="UniProtKB-ARBA"/>
</dbReference>
<name>A0A2T2WGJ0_9FIRM</name>
<reference evidence="4 5" key="1">
    <citation type="journal article" date="2014" name="BMC Genomics">
        <title>Comparison of environmental and isolate Sulfobacillus genomes reveals diverse carbon, sulfur, nitrogen, and hydrogen metabolisms.</title>
        <authorList>
            <person name="Justice N.B."/>
            <person name="Norman A."/>
            <person name="Brown C.T."/>
            <person name="Singh A."/>
            <person name="Thomas B.C."/>
            <person name="Banfield J.F."/>
        </authorList>
    </citation>
    <scope>NUCLEOTIDE SEQUENCE [LARGE SCALE GENOMIC DNA]</scope>
    <source>
        <strain evidence="4">AMDSBA3</strain>
    </source>
</reference>
<dbReference type="GO" id="GO:0016616">
    <property type="term" value="F:oxidoreductase activity, acting on the CH-OH group of donors, NAD or NADP as acceptor"/>
    <property type="evidence" value="ECO:0007669"/>
    <property type="project" value="UniProtKB-ARBA"/>
</dbReference>
<dbReference type="SUPFAM" id="SSF51735">
    <property type="entry name" value="NAD(P)-binding Rossmann-fold domains"/>
    <property type="match status" value="1"/>
</dbReference>
<dbReference type="NCBIfam" id="NF005559">
    <property type="entry name" value="PRK07231.1"/>
    <property type="match status" value="1"/>
</dbReference>
<dbReference type="Pfam" id="PF13561">
    <property type="entry name" value="adh_short_C2"/>
    <property type="match status" value="1"/>
</dbReference>
<feature type="domain" description="Ketoreductase" evidence="3">
    <location>
        <begin position="10"/>
        <end position="189"/>
    </location>
</feature>
<dbReference type="PRINTS" id="PR00081">
    <property type="entry name" value="GDHRDH"/>
</dbReference>
<protein>
    <submittedName>
        <fullName evidence="4">Short-chain dehydrogenase</fullName>
    </submittedName>
</protein>
<evidence type="ECO:0000256" key="1">
    <source>
        <dbReference type="ARBA" id="ARBA00006484"/>
    </source>
</evidence>
<dbReference type="InterPro" id="IPR020904">
    <property type="entry name" value="Sc_DH/Rdtase_CS"/>
</dbReference>
<evidence type="ECO:0000259" key="3">
    <source>
        <dbReference type="SMART" id="SM00822"/>
    </source>
</evidence>
<dbReference type="PANTHER" id="PTHR42760:SF122">
    <property type="entry name" value="NAD(P)-BINDING PROTEIN"/>
    <property type="match status" value="1"/>
</dbReference>
<accession>A0A2T2WGJ0</accession>